<protein>
    <submittedName>
        <fullName evidence="2">Uncharacterized protein</fullName>
    </submittedName>
</protein>
<comment type="caution">
    <text evidence="2">The sequence shown here is derived from an EMBL/GenBank/DDBJ whole genome shotgun (WGS) entry which is preliminary data.</text>
</comment>
<accession>A0ABW8AI62</accession>
<reference evidence="2 3" key="1">
    <citation type="submission" date="2024-10" db="EMBL/GenBank/DDBJ databases">
        <title>The Natural Products Discovery Center: Release of the First 8490 Sequenced Strains for Exploring Actinobacteria Biosynthetic Diversity.</title>
        <authorList>
            <person name="Kalkreuter E."/>
            <person name="Kautsar S.A."/>
            <person name="Yang D."/>
            <person name="Bader C.D."/>
            <person name="Teijaro C.N."/>
            <person name="Fluegel L."/>
            <person name="Davis C.M."/>
            <person name="Simpson J.R."/>
            <person name="Lauterbach L."/>
            <person name="Steele A.D."/>
            <person name="Gui C."/>
            <person name="Meng S."/>
            <person name="Li G."/>
            <person name="Viehrig K."/>
            <person name="Ye F."/>
            <person name="Su P."/>
            <person name="Kiefer A.F."/>
            <person name="Nichols A."/>
            <person name="Cepeda A.J."/>
            <person name="Yan W."/>
            <person name="Fan B."/>
            <person name="Jiang Y."/>
            <person name="Adhikari A."/>
            <person name="Zheng C.-J."/>
            <person name="Schuster L."/>
            <person name="Cowan T.M."/>
            <person name="Smanski M.J."/>
            <person name="Chevrette M.G."/>
            <person name="De Carvalho L.P.S."/>
            <person name="Shen B."/>
        </authorList>
    </citation>
    <scope>NUCLEOTIDE SEQUENCE [LARGE SCALE GENOMIC DNA]</scope>
    <source>
        <strain evidence="2 3">NPDC049639</strain>
    </source>
</reference>
<keyword evidence="3" id="KW-1185">Reference proteome</keyword>
<feature type="signal peptide" evidence="1">
    <location>
        <begin position="1"/>
        <end position="26"/>
    </location>
</feature>
<sequence length="233" mass="24409">MSSRITAGTVTTLAALTLLPATPAAADVHGQSNTIKVVVDAPKETITLPIVTSASADGSHSATLWIHYPDDPVYTLAGATAGSGASVTLKATLDTRKITRWGALQADVVDDTDGSSTTIDLDVRRRSQAMLNHAEVRTAPSGCQVALGARVRHYSPAARDYVASKRSPVRFQEYTKGRWATAKTATTTDDGLSGATVTAAPGKHVYRAWRPDGATVWADASPAVRVVVPKTCA</sequence>
<gene>
    <name evidence="2" type="ORF">ACIB24_03125</name>
</gene>
<organism evidence="2 3">
    <name type="scientific">Spongisporangium articulatum</name>
    <dbReference type="NCBI Taxonomy" id="3362603"/>
    <lineage>
        <taxon>Bacteria</taxon>
        <taxon>Bacillati</taxon>
        <taxon>Actinomycetota</taxon>
        <taxon>Actinomycetes</taxon>
        <taxon>Kineosporiales</taxon>
        <taxon>Kineosporiaceae</taxon>
        <taxon>Spongisporangium</taxon>
    </lineage>
</organism>
<evidence type="ECO:0000256" key="1">
    <source>
        <dbReference type="SAM" id="SignalP"/>
    </source>
</evidence>
<keyword evidence="1" id="KW-0732">Signal</keyword>
<feature type="chain" id="PRO_5047267601" evidence="1">
    <location>
        <begin position="27"/>
        <end position="233"/>
    </location>
</feature>
<dbReference type="RefSeq" id="WP_398275014.1">
    <property type="nucleotide sequence ID" value="NZ_JBITLV010000001.1"/>
</dbReference>
<evidence type="ECO:0000313" key="3">
    <source>
        <dbReference type="Proteomes" id="UP001612915"/>
    </source>
</evidence>
<name>A0ABW8AI62_9ACTN</name>
<dbReference type="EMBL" id="JBITLV010000001">
    <property type="protein sequence ID" value="MFI7586051.1"/>
    <property type="molecule type" value="Genomic_DNA"/>
</dbReference>
<proteinExistence type="predicted"/>
<dbReference type="Proteomes" id="UP001612915">
    <property type="component" value="Unassembled WGS sequence"/>
</dbReference>
<evidence type="ECO:0000313" key="2">
    <source>
        <dbReference type="EMBL" id="MFI7586051.1"/>
    </source>
</evidence>